<protein>
    <submittedName>
        <fullName evidence="2">Alpha/beta hydrolase</fullName>
    </submittedName>
</protein>
<dbReference type="Gene3D" id="3.40.50.1820">
    <property type="entry name" value="alpha/beta hydrolase"/>
    <property type="match status" value="1"/>
</dbReference>
<dbReference type="EMBL" id="JACZZA010000010">
    <property type="protein sequence ID" value="MBE1161808.1"/>
    <property type="molecule type" value="Genomic_DNA"/>
</dbReference>
<dbReference type="GO" id="GO:0016787">
    <property type="term" value="F:hydrolase activity"/>
    <property type="evidence" value="ECO:0007669"/>
    <property type="project" value="UniProtKB-KW"/>
</dbReference>
<evidence type="ECO:0000313" key="2">
    <source>
        <dbReference type="EMBL" id="MBE1161808.1"/>
    </source>
</evidence>
<dbReference type="Proteomes" id="UP000651010">
    <property type="component" value="Unassembled WGS sequence"/>
</dbReference>
<gene>
    <name evidence="2" type="ORF">IGX34_15605</name>
</gene>
<evidence type="ECO:0000259" key="1">
    <source>
        <dbReference type="Pfam" id="PF00561"/>
    </source>
</evidence>
<keyword evidence="2" id="KW-0378">Hydrolase</keyword>
<comment type="caution">
    <text evidence="2">The sequence shown here is derived from an EMBL/GenBank/DDBJ whole genome shotgun (WGS) entry which is preliminary data.</text>
</comment>
<reference evidence="2 3" key="1">
    <citation type="submission" date="2020-09" db="EMBL/GenBank/DDBJ databases">
        <title>Dyella sp. 7MK23 isolated from forest soil.</title>
        <authorList>
            <person name="Fu J."/>
        </authorList>
    </citation>
    <scope>NUCLEOTIDE SEQUENCE [LARGE SCALE GENOMIC DNA]</scope>
    <source>
        <strain evidence="2 3">7MK23</strain>
    </source>
</reference>
<dbReference type="SUPFAM" id="SSF53474">
    <property type="entry name" value="alpha/beta-Hydrolases"/>
    <property type="match status" value="1"/>
</dbReference>
<dbReference type="RefSeq" id="WP_192556653.1">
    <property type="nucleotide sequence ID" value="NZ_JACZZA010000010.1"/>
</dbReference>
<proteinExistence type="predicted"/>
<dbReference type="PANTHER" id="PTHR43433">
    <property type="entry name" value="HYDROLASE, ALPHA/BETA FOLD FAMILY PROTEIN"/>
    <property type="match status" value="1"/>
</dbReference>
<dbReference type="InterPro" id="IPR000073">
    <property type="entry name" value="AB_hydrolase_1"/>
</dbReference>
<feature type="domain" description="AB hydrolase-1" evidence="1">
    <location>
        <begin position="27"/>
        <end position="264"/>
    </location>
</feature>
<dbReference type="InterPro" id="IPR050471">
    <property type="entry name" value="AB_hydrolase"/>
</dbReference>
<dbReference type="Pfam" id="PF00561">
    <property type="entry name" value="Abhydrolase_1"/>
    <property type="match status" value="1"/>
</dbReference>
<name>A0ABR9GCN2_9GAMM</name>
<dbReference type="InterPro" id="IPR029058">
    <property type="entry name" value="AB_hydrolase_fold"/>
</dbReference>
<evidence type="ECO:0000313" key="3">
    <source>
        <dbReference type="Proteomes" id="UP000651010"/>
    </source>
</evidence>
<keyword evidence="3" id="KW-1185">Reference proteome</keyword>
<accession>A0ABR9GCN2</accession>
<organism evidence="2 3">
    <name type="scientific">Dyella acidiphila</name>
    <dbReference type="NCBI Taxonomy" id="2775866"/>
    <lineage>
        <taxon>Bacteria</taxon>
        <taxon>Pseudomonadati</taxon>
        <taxon>Pseudomonadota</taxon>
        <taxon>Gammaproteobacteria</taxon>
        <taxon>Lysobacterales</taxon>
        <taxon>Rhodanobacteraceae</taxon>
        <taxon>Dyella</taxon>
    </lineage>
</organism>
<dbReference type="PANTHER" id="PTHR43433:SF3">
    <property type="entry name" value="NON-HEME CHLOROPEROXIDASE"/>
    <property type="match status" value="1"/>
</dbReference>
<sequence length="289" mass="31964">MSMLEVETDTLGRPVELYYEDVGYGFPVVLTHGWPLDHAMWEAQAAELLDRGCRVITFDRRGFGRSSQSQGSYNYNRFADDLAMLLDALDLRDVTLVGYSMGVGEIIRYMARHLGQRVGRLALISGVAPSLAKSSTDVGGVDEATFDRMDTELREDRFAFTAWYANELFEGCQEPTVSRATKDWIQSQIHRAATESMLAGIQLLRETDFSEDLRAIVNMPTLVVHGHADRIAPIAATSARLADALPNCVFKAYDDAPHGLFVTHARELAADLLELVKSPPNVTLPAAKV</sequence>
<dbReference type="PRINTS" id="PR00111">
    <property type="entry name" value="ABHYDROLASE"/>
</dbReference>